<evidence type="ECO:0000313" key="1">
    <source>
        <dbReference type="EMBL" id="SCF45057.1"/>
    </source>
</evidence>
<reference evidence="2" key="1">
    <citation type="submission" date="2016-06" db="EMBL/GenBank/DDBJ databases">
        <authorList>
            <person name="Varghese N."/>
            <person name="Submissions Spin"/>
        </authorList>
    </citation>
    <scope>NUCLEOTIDE SEQUENCE [LARGE SCALE GENOMIC DNA]</scope>
    <source>
        <strain evidence="2">DSM 44830</strain>
    </source>
</reference>
<dbReference type="Proteomes" id="UP000199504">
    <property type="component" value="Unassembled WGS sequence"/>
</dbReference>
<keyword evidence="2" id="KW-1185">Reference proteome</keyword>
<dbReference type="InterPro" id="IPR036866">
    <property type="entry name" value="RibonucZ/Hydroxyglut_hydro"/>
</dbReference>
<accession>A0A1C5AIL5</accession>
<protein>
    <submittedName>
        <fullName evidence="1">Uncharacterized protein</fullName>
    </submittedName>
</protein>
<name>A0A1C5AIL5_9ACTN</name>
<dbReference type="Gene3D" id="3.60.15.10">
    <property type="entry name" value="Ribonuclease Z/Hydroxyacylglutathione hydrolase-like"/>
    <property type="match status" value="1"/>
</dbReference>
<dbReference type="EMBL" id="FMCX01000011">
    <property type="protein sequence ID" value="SCF45057.1"/>
    <property type="molecule type" value="Genomic_DNA"/>
</dbReference>
<organism evidence="1 2">
    <name type="scientific">Micromonospora mirobrigensis</name>
    <dbReference type="NCBI Taxonomy" id="262898"/>
    <lineage>
        <taxon>Bacteria</taxon>
        <taxon>Bacillati</taxon>
        <taxon>Actinomycetota</taxon>
        <taxon>Actinomycetes</taxon>
        <taxon>Micromonosporales</taxon>
        <taxon>Micromonosporaceae</taxon>
        <taxon>Micromonospora</taxon>
    </lineage>
</organism>
<evidence type="ECO:0000313" key="2">
    <source>
        <dbReference type="Proteomes" id="UP000199504"/>
    </source>
</evidence>
<dbReference type="STRING" id="262898.GA0070564_11130"/>
<dbReference type="SUPFAM" id="SSF56281">
    <property type="entry name" value="Metallo-hydrolase/oxidoreductase"/>
    <property type="match status" value="1"/>
</dbReference>
<proteinExistence type="predicted"/>
<gene>
    <name evidence="1" type="ORF">GA0070564_11130</name>
</gene>
<sequence>MLQHLPGPLALSGSRRAHASAYQDPAFLDAVRPAVALVQVGVGNMYGHPSPEILDRLARGGVRVLRTDTDGDLAVLTGRGGLAVAKRGIPAGRRR</sequence>
<dbReference type="AlphaFoldDB" id="A0A1C5AIL5"/>